<evidence type="ECO:0000313" key="4">
    <source>
        <dbReference type="Proteomes" id="UP000007875"/>
    </source>
</evidence>
<organism evidence="3 4">
    <name type="scientific">Ciona savignyi</name>
    <name type="common">Pacific transparent sea squirt</name>
    <dbReference type="NCBI Taxonomy" id="51511"/>
    <lineage>
        <taxon>Eukaryota</taxon>
        <taxon>Metazoa</taxon>
        <taxon>Chordata</taxon>
        <taxon>Tunicata</taxon>
        <taxon>Ascidiacea</taxon>
        <taxon>Phlebobranchia</taxon>
        <taxon>Cionidae</taxon>
        <taxon>Ciona</taxon>
    </lineage>
</organism>
<keyword evidence="2" id="KW-1133">Transmembrane helix</keyword>
<evidence type="ECO:0000256" key="1">
    <source>
        <dbReference type="SAM" id="MobiDB-lite"/>
    </source>
</evidence>
<dbReference type="AlphaFoldDB" id="H2ZKR9"/>
<reference evidence="3" key="2">
    <citation type="submission" date="2025-08" db="UniProtKB">
        <authorList>
            <consortium name="Ensembl"/>
        </authorList>
    </citation>
    <scope>IDENTIFICATION</scope>
</reference>
<name>H2ZKR9_CIOSA</name>
<evidence type="ECO:0000313" key="3">
    <source>
        <dbReference type="Ensembl" id="ENSCSAVP00000018185.1"/>
    </source>
</evidence>
<dbReference type="OMA" id="WHAFENP"/>
<feature type="transmembrane region" description="Helical" evidence="2">
    <location>
        <begin position="42"/>
        <end position="67"/>
    </location>
</feature>
<dbReference type="Proteomes" id="UP000007875">
    <property type="component" value="Unassembled WGS sequence"/>
</dbReference>
<keyword evidence="4" id="KW-1185">Reference proteome</keyword>
<protein>
    <submittedName>
        <fullName evidence="3">Uncharacterized protein</fullName>
    </submittedName>
</protein>
<keyword evidence="2" id="KW-0812">Transmembrane</keyword>
<proteinExistence type="predicted"/>
<evidence type="ECO:0000256" key="2">
    <source>
        <dbReference type="SAM" id="Phobius"/>
    </source>
</evidence>
<reference evidence="4" key="1">
    <citation type="submission" date="2003-08" db="EMBL/GenBank/DDBJ databases">
        <authorList>
            <person name="Birren B."/>
            <person name="Nusbaum C."/>
            <person name="Abebe A."/>
            <person name="Abouelleil A."/>
            <person name="Adekoya E."/>
            <person name="Ait-zahra M."/>
            <person name="Allen N."/>
            <person name="Allen T."/>
            <person name="An P."/>
            <person name="Anderson M."/>
            <person name="Anderson S."/>
            <person name="Arachchi H."/>
            <person name="Armbruster J."/>
            <person name="Bachantsang P."/>
            <person name="Baldwin J."/>
            <person name="Barry A."/>
            <person name="Bayul T."/>
            <person name="Blitshsteyn B."/>
            <person name="Bloom T."/>
            <person name="Blye J."/>
            <person name="Boguslavskiy L."/>
            <person name="Borowsky M."/>
            <person name="Boukhgalter B."/>
            <person name="Brunache A."/>
            <person name="Butler J."/>
            <person name="Calixte N."/>
            <person name="Calvo S."/>
            <person name="Camarata J."/>
            <person name="Campo K."/>
            <person name="Chang J."/>
            <person name="Cheshatsang Y."/>
            <person name="Citroen M."/>
            <person name="Collymore A."/>
            <person name="Considine T."/>
            <person name="Cook A."/>
            <person name="Cooke P."/>
            <person name="Corum B."/>
            <person name="Cuomo C."/>
            <person name="David R."/>
            <person name="Dawoe T."/>
            <person name="Degray S."/>
            <person name="Dodge S."/>
            <person name="Dooley K."/>
            <person name="Dorje P."/>
            <person name="Dorjee K."/>
            <person name="Dorris L."/>
            <person name="Duffey N."/>
            <person name="Dupes A."/>
            <person name="Elkins T."/>
            <person name="Engels R."/>
            <person name="Erickson J."/>
            <person name="Farina A."/>
            <person name="Faro S."/>
            <person name="Ferreira P."/>
            <person name="Fischer H."/>
            <person name="Fitzgerald M."/>
            <person name="Foley K."/>
            <person name="Gage D."/>
            <person name="Galagan J."/>
            <person name="Gearin G."/>
            <person name="Gnerre S."/>
            <person name="Gnirke A."/>
            <person name="Goyette A."/>
            <person name="Graham J."/>
            <person name="Grandbois E."/>
            <person name="Gyaltsen K."/>
            <person name="Hafez N."/>
            <person name="Hagopian D."/>
            <person name="Hagos B."/>
            <person name="Hall J."/>
            <person name="Hatcher B."/>
            <person name="Heller A."/>
            <person name="Higgins H."/>
            <person name="Honan T."/>
            <person name="Horn A."/>
            <person name="Houde N."/>
            <person name="Hughes L."/>
            <person name="Hulme W."/>
            <person name="Husby E."/>
            <person name="Iliev I."/>
            <person name="Jaffe D."/>
            <person name="Jones C."/>
            <person name="Kamal M."/>
            <person name="Kamat A."/>
            <person name="Kamvysselis M."/>
            <person name="Karlsson E."/>
            <person name="Kells C."/>
            <person name="Kieu A."/>
            <person name="Kisner P."/>
            <person name="Kodira C."/>
            <person name="Kulbokas E."/>
            <person name="Labutti K."/>
            <person name="Lama D."/>
            <person name="Landers T."/>
            <person name="Leger J."/>
            <person name="Levine S."/>
            <person name="Lewis D."/>
            <person name="Lewis T."/>
            <person name="Lindblad-toh K."/>
            <person name="Liu X."/>
            <person name="Lokyitsang T."/>
            <person name="Lokyitsang Y."/>
            <person name="Lucien O."/>
            <person name="Lui A."/>
            <person name="Ma L.J."/>
            <person name="Mabbitt R."/>
            <person name="Macdonald J."/>
            <person name="Maclean C."/>
            <person name="Major J."/>
            <person name="Manning J."/>
            <person name="Marabella R."/>
            <person name="Maru K."/>
            <person name="Matthews C."/>
            <person name="Mauceli E."/>
            <person name="Mccarthy M."/>
            <person name="Mcdonough S."/>
            <person name="Mcghee T."/>
            <person name="Meldrim J."/>
            <person name="Meneus L."/>
            <person name="Mesirov J."/>
            <person name="Mihalev A."/>
            <person name="Mihova T."/>
            <person name="Mikkelsen T."/>
            <person name="Mlenga V."/>
            <person name="Moru K."/>
            <person name="Mozes J."/>
            <person name="Mulrain L."/>
            <person name="Munson G."/>
            <person name="Naylor J."/>
            <person name="Newes C."/>
            <person name="Nguyen C."/>
            <person name="Nguyen N."/>
            <person name="Nguyen T."/>
            <person name="Nicol R."/>
            <person name="Nielsen C."/>
            <person name="Nizzari M."/>
            <person name="Norbu C."/>
            <person name="Norbu N."/>
            <person name="O'donnell P."/>
            <person name="Okoawo O."/>
            <person name="O'leary S."/>
            <person name="Omotosho B."/>
            <person name="O'neill K."/>
            <person name="Osman S."/>
            <person name="Parker S."/>
            <person name="Perrin D."/>
            <person name="Phunkhang P."/>
            <person name="Piqani B."/>
            <person name="Purcell S."/>
            <person name="Rachupka T."/>
            <person name="Ramasamy U."/>
            <person name="Rameau R."/>
            <person name="Ray V."/>
            <person name="Raymond C."/>
            <person name="Retta R."/>
            <person name="Richardson S."/>
            <person name="Rise C."/>
            <person name="Rodriguez J."/>
            <person name="Rogers J."/>
            <person name="Rogov P."/>
            <person name="Rutman M."/>
            <person name="Schupbach R."/>
            <person name="Seaman C."/>
            <person name="Settipalli S."/>
            <person name="Sharpe T."/>
            <person name="Sheridan J."/>
            <person name="Sherpa N."/>
            <person name="Shi J."/>
            <person name="Smirnov S."/>
            <person name="Smith C."/>
            <person name="Sougnez C."/>
            <person name="Spencer B."/>
            <person name="Stalker J."/>
            <person name="Stange-thomann N."/>
            <person name="Stavropoulos S."/>
            <person name="Stetson K."/>
            <person name="Stone C."/>
            <person name="Stone S."/>
            <person name="Stubbs M."/>
            <person name="Talamas J."/>
            <person name="Tchuinga P."/>
            <person name="Tenzing P."/>
            <person name="Tesfaye S."/>
            <person name="Theodore J."/>
            <person name="Thoulutsang Y."/>
            <person name="Topham K."/>
            <person name="Towey S."/>
            <person name="Tsamla T."/>
            <person name="Tsomo N."/>
            <person name="Vallee D."/>
            <person name="Vassiliev H."/>
            <person name="Venkataraman V."/>
            <person name="Vinson J."/>
            <person name="Vo A."/>
            <person name="Wade C."/>
            <person name="Wang S."/>
            <person name="Wangchuk T."/>
            <person name="Wangdi T."/>
            <person name="Whittaker C."/>
            <person name="Wilkinson J."/>
            <person name="Wu Y."/>
            <person name="Wyman D."/>
            <person name="Yadav S."/>
            <person name="Yang S."/>
            <person name="Yang X."/>
            <person name="Yeager S."/>
            <person name="Yee E."/>
            <person name="Young G."/>
            <person name="Zainoun J."/>
            <person name="Zembeck L."/>
            <person name="Zimmer A."/>
            <person name="Zody M."/>
            <person name="Lander E."/>
        </authorList>
    </citation>
    <scope>NUCLEOTIDE SEQUENCE [LARGE SCALE GENOMIC DNA]</scope>
</reference>
<sequence length="134" mass="15331">MEEREENEVRRRLSDDAAENGHTKLPPDQEERQYAGIRGHEGYILFHFFTMFGVCFFIGVVIIHLSLCMNSNTAPASIFSLGVNEKDASLDQQNTKLYLEEKPLWHAFENPFILAPNYRPNATVNVTSKTVENL</sequence>
<dbReference type="GeneTree" id="ENSGT00660000097295"/>
<keyword evidence="2" id="KW-0472">Membrane</keyword>
<reference evidence="3" key="3">
    <citation type="submission" date="2025-09" db="UniProtKB">
        <authorList>
            <consortium name="Ensembl"/>
        </authorList>
    </citation>
    <scope>IDENTIFICATION</scope>
</reference>
<dbReference type="HOGENOM" id="CLU_1895447_0_0_1"/>
<dbReference type="InParanoid" id="H2ZKR9"/>
<accession>H2ZKR9</accession>
<dbReference type="Ensembl" id="ENSCSAVT00000018383.1">
    <property type="protein sequence ID" value="ENSCSAVP00000018185.1"/>
    <property type="gene ID" value="ENSCSAVG00000010700.1"/>
</dbReference>
<feature type="region of interest" description="Disordered" evidence="1">
    <location>
        <begin position="1"/>
        <end position="32"/>
    </location>
</feature>